<dbReference type="AlphaFoldDB" id="A0AAD1XMI0"/>
<accession>A0AAD1XMI0</accession>
<protein>
    <submittedName>
        <fullName evidence="1">Uncharacterized protein</fullName>
    </submittedName>
</protein>
<sequence length="317" mass="35949">MHNIKFPLKRLTRFFCPTCHFKFPLYPSLIKLNSSKQFSTSPKVQRSKNASEPTKPTLKDLRALSNSLTINRPCSPATTSAIPKDAILKQLPKYLRSAIPNQNLFERQESLSIIFEILNKWNYTTGGTAWILSLCETISTIHHLTQQDLLRPKDLSDFLRLLHHSTTPFNPHQFSHLTPATLLLLISRLLKISTISPLSQTDFNQLLTSFCTSAYSCAPVGEPTGAQAGSLTFVYGVQEIAKVVGQGSGVVSEEQLREIVSVFGINGFYKPHKRRDGSLSYFKRDRFVESVERILEKGEYDAEEEIREYLKELKEIE</sequence>
<dbReference type="EMBL" id="CAMPGE010016730">
    <property type="protein sequence ID" value="CAI2375265.1"/>
    <property type="molecule type" value="Genomic_DNA"/>
</dbReference>
<evidence type="ECO:0000313" key="1">
    <source>
        <dbReference type="EMBL" id="CAI2375265.1"/>
    </source>
</evidence>
<evidence type="ECO:0000313" key="2">
    <source>
        <dbReference type="Proteomes" id="UP001295684"/>
    </source>
</evidence>
<comment type="caution">
    <text evidence="1">The sequence shown here is derived from an EMBL/GenBank/DDBJ whole genome shotgun (WGS) entry which is preliminary data.</text>
</comment>
<gene>
    <name evidence="1" type="ORF">ECRASSUSDP1_LOCUS16627</name>
</gene>
<organism evidence="1 2">
    <name type="scientific">Euplotes crassus</name>
    <dbReference type="NCBI Taxonomy" id="5936"/>
    <lineage>
        <taxon>Eukaryota</taxon>
        <taxon>Sar</taxon>
        <taxon>Alveolata</taxon>
        <taxon>Ciliophora</taxon>
        <taxon>Intramacronucleata</taxon>
        <taxon>Spirotrichea</taxon>
        <taxon>Hypotrichia</taxon>
        <taxon>Euplotida</taxon>
        <taxon>Euplotidae</taxon>
        <taxon>Moneuplotes</taxon>
    </lineage>
</organism>
<keyword evidence="2" id="KW-1185">Reference proteome</keyword>
<dbReference type="Proteomes" id="UP001295684">
    <property type="component" value="Unassembled WGS sequence"/>
</dbReference>
<proteinExistence type="predicted"/>
<name>A0AAD1XMI0_EUPCR</name>
<reference evidence="1" key="1">
    <citation type="submission" date="2023-07" db="EMBL/GenBank/DDBJ databases">
        <authorList>
            <consortium name="AG Swart"/>
            <person name="Singh M."/>
            <person name="Singh A."/>
            <person name="Seah K."/>
            <person name="Emmerich C."/>
        </authorList>
    </citation>
    <scope>NUCLEOTIDE SEQUENCE</scope>
    <source>
        <strain evidence="1">DP1</strain>
    </source>
</reference>